<proteinExistence type="predicted"/>
<accession>A0AAN9KS95</accession>
<comment type="caution">
    <text evidence="1">The sequence shown here is derived from an EMBL/GenBank/DDBJ whole genome shotgun (WGS) entry which is preliminary data.</text>
</comment>
<dbReference type="Proteomes" id="UP001367508">
    <property type="component" value="Unassembled WGS sequence"/>
</dbReference>
<dbReference type="AlphaFoldDB" id="A0AAN9KS95"/>
<protein>
    <recommendedName>
        <fullName evidence="3">Protein kinase domain-containing protein</fullName>
    </recommendedName>
</protein>
<dbReference type="EMBL" id="JAYMYQ010000007">
    <property type="protein sequence ID" value="KAK7321054.1"/>
    <property type="molecule type" value="Genomic_DNA"/>
</dbReference>
<organism evidence="1 2">
    <name type="scientific">Canavalia gladiata</name>
    <name type="common">Sword bean</name>
    <name type="synonym">Dolichos gladiatus</name>
    <dbReference type="NCBI Taxonomy" id="3824"/>
    <lineage>
        <taxon>Eukaryota</taxon>
        <taxon>Viridiplantae</taxon>
        <taxon>Streptophyta</taxon>
        <taxon>Embryophyta</taxon>
        <taxon>Tracheophyta</taxon>
        <taxon>Spermatophyta</taxon>
        <taxon>Magnoliopsida</taxon>
        <taxon>eudicotyledons</taxon>
        <taxon>Gunneridae</taxon>
        <taxon>Pentapetalae</taxon>
        <taxon>rosids</taxon>
        <taxon>fabids</taxon>
        <taxon>Fabales</taxon>
        <taxon>Fabaceae</taxon>
        <taxon>Papilionoideae</taxon>
        <taxon>50 kb inversion clade</taxon>
        <taxon>NPAAA clade</taxon>
        <taxon>indigoferoid/millettioid clade</taxon>
        <taxon>Phaseoleae</taxon>
        <taxon>Canavalia</taxon>
    </lineage>
</organism>
<reference evidence="1 2" key="1">
    <citation type="submission" date="2024-01" db="EMBL/GenBank/DDBJ databases">
        <title>The genomes of 5 underutilized Papilionoideae crops provide insights into root nodulation and disease resistanc.</title>
        <authorList>
            <person name="Jiang F."/>
        </authorList>
    </citation>
    <scope>NUCLEOTIDE SEQUENCE [LARGE SCALE GENOMIC DNA]</scope>
    <source>
        <strain evidence="1">LVBAO_FW01</strain>
        <tissue evidence="1">Leaves</tissue>
    </source>
</reference>
<keyword evidence="2" id="KW-1185">Reference proteome</keyword>
<name>A0AAN9KS95_CANGL</name>
<gene>
    <name evidence="1" type="ORF">VNO77_31201</name>
</gene>
<evidence type="ECO:0000313" key="1">
    <source>
        <dbReference type="EMBL" id="KAK7321054.1"/>
    </source>
</evidence>
<sequence length="124" mass="13488">MGVFGMIDYVLNDSDRCMNDQEICLAGSEASLDDNKARTSGALLMNVIGYDEKSGSVLKSIIAKYEQVDTRSAEKGSHRRLSDSDIRKHDPIVMHGDLKCNNIFVGGRRGQVGDPGSATILRSP</sequence>
<evidence type="ECO:0008006" key="3">
    <source>
        <dbReference type="Google" id="ProtNLM"/>
    </source>
</evidence>
<evidence type="ECO:0000313" key="2">
    <source>
        <dbReference type="Proteomes" id="UP001367508"/>
    </source>
</evidence>